<protein>
    <submittedName>
        <fullName evidence="3">DUF4340 domain-containing protein</fullName>
    </submittedName>
</protein>
<reference evidence="3" key="1">
    <citation type="submission" date="2021-03" db="EMBL/GenBank/DDBJ databases">
        <authorList>
            <person name="Wang G."/>
        </authorList>
    </citation>
    <scope>NUCLEOTIDE SEQUENCE</scope>
    <source>
        <strain evidence="3">KCTC 12899</strain>
    </source>
</reference>
<keyword evidence="1" id="KW-0732">Signal</keyword>
<keyword evidence="4" id="KW-1185">Reference proteome</keyword>
<gene>
    <name evidence="3" type="ORF">J3U88_00935</name>
</gene>
<accession>A0A8J7Q0G9</accession>
<evidence type="ECO:0000313" key="3">
    <source>
        <dbReference type="EMBL" id="MBO1317004.1"/>
    </source>
</evidence>
<dbReference type="InterPro" id="IPR025641">
    <property type="entry name" value="DUF4340"/>
</dbReference>
<name>A0A8J7Q0G9_9BACT</name>
<dbReference type="RefSeq" id="WP_207856240.1">
    <property type="nucleotide sequence ID" value="NZ_JAFREP010000001.1"/>
</dbReference>
<feature type="signal peptide" evidence="1">
    <location>
        <begin position="1"/>
        <end position="23"/>
    </location>
</feature>
<evidence type="ECO:0000256" key="1">
    <source>
        <dbReference type="SAM" id="SignalP"/>
    </source>
</evidence>
<feature type="domain" description="DUF4340" evidence="2">
    <location>
        <begin position="70"/>
        <end position="246"/>
    </location>
</feature>
<dbReference type="Proteomes" id="UP000664417">
    <property type="component" value="Unassembled WGS sequence"/>
</dbReference>
<evidence type="ECO:0000313" key="4">
    <source>
        <dbReference type="Proteomes" id="UP000664417"/>
    </source>
</evidence>
<dbReference type="Pfam" id="PF14238">
    <property type="entry name" value="DUF4340"/>
    <property type="match status" value="1"/>
</dbReference>
<dbReference type="AlphaFoldDB" id="A0A8J7Q0G9"/>
<comment type="caution">
    <text evidence="3">The sequence shown here is derived from an EMBL/GenBank/DDBJ whole genome shotgun (WGS) entry which is preliminary data.</text>
</comment>
<organism evidence="3 4">
    <name type="scientific">Acanthopleuribacter pedis</name>
    <dbReference type="NCBI Taxonomy" id="442870"/>
    <lineage>
        <taxon>Bacteria</taxon>
        <taxon>Pseudomonadati</taxon>
        <taxon>Acidobacteriota</taxon>
        <taxon>Holophagae</taxon>
        <taxon>Acanthopleuribacterales</taxon>
        <taxon>Acanthopleuribacteraceae</taxon>
        <taxon>Acanthopleuribacter</taxon>
    </lineage>
</organism>
<feature type="chain" id="PRO_5035302535" evidence="1">
    <location>
        <begin position="24"/>
        <end position="349"/>
    </location>
</feature>
<dbReference type="EMBL" id="JAFREP010000001">
    <property type="protein sequence ID" value="MBO1317004.1"/>
    <property type="molecule type" value="Genomic_DNA"/>
</dbReference>
<evidence type="ECO:0000259" key="2">
    <source>
        <dbReference type="Pfam" id="PF14238"/>
    </source>
</evidence>
<sequence length="349" mass="38838">MNKNAILGLTAAALFLLSVFSYQGTQTRAERFERGQKFLSQLNPDNIKQIDIKKGDEEVVLKRNEDQFVVAGHHGYPAKNESVNRFIKDILEIALEKEAGSGESDAAELHTKPGTEENIEITLKSGPETVMVHFSVGKATEDGRGRYLQRFDGNDQNIYLSSKGIFLSTGNDQFLNKEILDIAAEEIASVSAPDFSITTQENQLALNDVPAGKEVNTSELNNVTSALKGLSFEKVYLADDPQVQGLAFTNSVTFNLKDESDYRVTTAVKDNKTYLKISANHKSQRIGVSMEDSEEQLEEKASLLERMNEVQAFNQRHGSWVYELGDFTAKKFTQTKAGLLKDPEKKEKS</sequence>
<proteinExistence type="predicted"/>